<keyword evidence="12" id="KW-1185">Reference proteome</keyword>
<keyword evidence="8 10" id="KW-0472">Membrane</keyword>
<dbReference type="GO" id="GO:0042910">
    <property type="term" value="F:xenobiotic transmembrane transporter activity"/>
    <property type="evidence" value="ECO:0007669"/>
    <property type="project" value="InterPro"/>
</dbReference>
<keyword evidence="4" id="KW-1003">Cell membrane</keyword>
<dbReference type="InterPro" id="IPR048279">
    <property type="entry name" value="MdtK-like"/>
</dbReference>
<evidence type="ECO:0000256" key="9">
    <source>
        <dbReference type="ARBA" id="ARBA00031636"/>
    </source>
</evidence>
<dbReference type="PANTHER" id="PTHR43298">
    <property type="entry name" value="MULTIDRUG RESISTANCE PROTEIN NORM-RELATED"/>
    <property type="match status" value="1"/>
</dbReference>
<keyword evidence="2" id="KW-0813">Transport</keyword>
<evidence type="ECO:0000256" key="3">
    <source>
        <dbReference type="ARBA" id="ARBA00022449"/>
    </source>
</evidence>
<keyword evidence="3" id="KW-0050">Antiport</keyword>
<feature type="transmembrane region" description="Helical" evidence="10">
    <location>
        <begin position="247"/>
        <end position="273"/>
    </location>
</feature>
<keyword evidence="5 10" id="KW-0812">Transmembrane</keyword>
<feature type="transmembrane region" description="Helical" evidence="10">
    <location>
        <begin position="285"/>
        <end position="306"/>
    </location>
</feature>
<evidence type="ECO:0000256" key="2">
    <source>
        <dbReference type="ARBA" id="ARBA00022448"/>
    </source>
</evidence>
<proteinExistence type="predicted"/>
<name>A0A839SQJ3_9PROT</name>
<feature type="transmembrane region" description="Helical" evidence="10">
    <location>
        <begin position="143"/>
        <end position="161"/>
    </location>
</feature>
<evidence type="ECO:0000256" key="1">
    <source>
        <dbReference type="ARBA" id="ARBA00004429"/>
    </source>
</evidence>
<feature type="transmembrane region" description="Helical" evidence="10">
    <location>
        <begin position="427"/>
        <end position="447"/>
    </location>
</feature>
<keyword evidence="7" id="KW-0406">Ion transport</keyword>
<evidence type="ECO:0000313" key="11">
    <source>
        <dbReference type="EMBL" id="MBB3064742.1"/>
    </source>
</evidence>
<dbReference type="InterPro" id="IPR002528">
    <property type="entry name" value="MATE_fam"/>
</dbReference>
<feature type="transmembrane region" description="Helical" evidence="10">
    <location>
        <begin position="61"/>
        <end position="82"/>
    </location>
</feature>
<protein>
    <recommendedName>
        <fullName evidence="9">Multidrug-efflux transporter</fullName>
    </recommendedName>
</protein>
<dbReference type="NCBIfam" id="TIGR00797">
    <property type="entry name" value="matE"/>
    <property type="match status" value="1"/>
</dbReference>
<evidence type="ECO:0000256" key="8">
    <source>
        <dbReference type="ARBA" id="ARBA00023136"/>
    </source>
</evidence>
<dbReference type="Proteomes" id="UP000581135">
    <property type="component" value="Unassembled WGS sequence"/>
</dbReference>
<dbReference type="PANTHER" id="PTHR43298:SF2">
    <property type="entry name" value="FMN_FAD EXPORTER YEEO-RELATED"/>
    <property type="match status" value="1"/>
</dbReference>
<dbReference type="InterPro" id="IPR050222">
    <property type="entry name" value="MATE_MdtK"/>
</dbReference>
<evidence type="ECO:0000256" key="5">
    <source>
        <dbReference type="ARBA" id="ARBA00022692"/>
    </source>
</evidence>
<dbReference type="GO" id="GO:0015297">
    <property type="term" value="F:antiporter activity"/>
    <property type="evidence" value="ECO:0007669"/>
    <property type="project" value="UniProtKB-KW"/>
</dbReference>
<keyword evidence="6 10" id="KW-1133">Transmembrane helix</keyword>
<evidence type="ECO:0000256" key="6">
    <source>
        <dbReference type="ARBA" id="ARBA00022989"/>
    </source>
</evidence>
<comment type="subcellular location">
    <subcellularLocation>
        <location evidence="1">Cell inner membrane</location>
        <topology evidence="1">Multi-pass membrane protein</topology>
    </subcellularLocation>
</comment>
<evidence type="ECO:0000313" key="12">
    <source>
        <dbReference type="Proteomes" id="UP000581135"/>
    </source>
</evidence>
<dbReference type="GO" id="GO:0006811">
    <property type="term" value="P:monoatomic ion transport"/>
    <property type="evidence" value="ECO:0007669"/>
    <property type="project" value="UniProtKB-KW"/>
</dbReference>
<feature type="transmembrane region" description="Helical" evidence="10">
    <location>
        <begin position="102"/>
        <end position="123"/>
    </location>
</feature>
<reference evidence="11 12" key="1">
    <citation type="submission" date="2020-08" db="EMBL/GenBank/DDBJ databases">
        <title>Genomic Encyclopedia of Type Strains, Phase III (KMG-III): the genomes of soil and plant-associated and newly described type strains.</title>
        <authorList>
            <person name="Whitman W."/>
        </authorList>
    </citation>
    <scope>NUCLEOTIDE SEQUENCE [LARGE SCALE GENOMIC DNA]</scope>
    <source>
        <strain evidence="11 12">CECT 8803</strain>
    </source>
</reference>
<gene>
    <name evidence="11" type="ORF">FHR98_001014</name>
</gene>
<sequence length="459" mass="48593">MFSGREPDNQFHQIGYNVRRTLTLSIPVTLSRAGTVAFITVDTVMVGQTGSEELAFYGLAFAPHMPLFVISLGLLSGVPVLIAQADGAGRFARCGPIWRTGLILATVLGLITGIMTLFGQSFFTAIGQSAHLSAGGARVLEMFGYGMPGLLIFITTSFMLETIGRERFVTLVTFLANFLNFGLNWLLIEGNLGAPAMGAAGAALGTSITRWAMAAALLLFAFNLPEVGKYALRPGRGDPAGARFTDLLRIGVPYSLAIGSETLAFSTVAMFAGLMGETSLAGYQAAMNVNALIFMVGLGLMVAASVRVGNAVGRGDRIGLALAGWTGMGLVLFCMLVISILLNLDLEWVAGLYTDDAAVMAVAASALSIIALYILIDGAQAVMLGALRGAGDVLFPTLFHFTSFWIVAVPLAWFLGLHQEMGVKGLFLGMSAGLMTAAILLSLRFHLVSRREIRAFVDR</sequence>
<dbReference type="AlphaFoldDB" id="A0A839SQJ3"/>
<evidence type="ECO:0000256" key="10">
    <source>
        <dbReference type="SAM" id="Phobius"/>
    </source>
</evidence>
<dbReference type="CDD" id="cd13131">
    <property type="entry name" value="MATE_NorM_like"/>
    <property type="match status" value="1"/>
</dbReference>
<feature type="transmembrane region" description="Helical" evidence="10">
    <location>
        <begin position="21"/>
        <end position="41"/>
    </location>
</feature>
<dbReference type="Pfam" id="PF01554">
    <property type="entry name" value="MatE"/>
    <property type="match status" value="2"/>
</dbReference>
<dbReference type="PIRSF" id="PIRSF006603">
    <property type="entry name" value="DinF"/>
    <property type="match status" value="1"/>
</dbReference>
<accession>A0A839SQJ3</accession>
<dbReference type="EMBL" id="JACHXA010000002">
    <property type="protein sequence ID" value="MBB3064742.1"/>
    <property type="molecule type" value="Genomic_DNA"/>
</dbReference>
<evidence type="ECO:0000256" key="4">
    <source>
        <dbReference type="ARBA" id="ARBA00022475"/>
    </source>
</evidence>
<feature type="transmembrane region" description="Helical" evidence="10">
    <location>
        <begin position="208"/>
        <end position="226"/>
    </location>
</feature>
<feature type="transmembrane region" description="Helical" evidence="10">
    <location>
        <begin position="318"/>
        <end position="342"/>
    </location>
</feature>
<feature type="transmembrane region" description="Helical" evidence="10">
    <location>
        <begin position="397"/>
        <end position="415"/>
    </location>
</feature>
<feature type="transmembrane region" description="Helical" evidence="10">
    <location>
        <begin position="168"/>
        <end position="188"/>
    </location>
</feature>
<dbReference type="RefSeq" id="WP_183415537.1">
    <property type="nucleotide sequence ID" value="NZ_JACHXA010000002.1"/>
</dbReference>
<organism evidence="11 12">
    <name type="scientific">Limibacillus halophilus</name>
    <dbReference type="NCBI Taxonomy" id="1579333"/>
    <lineage>
        <taxon>Bacteria</taxon>
        <taxon>Pseudomonadati</taxon>
        <taxon>Pseudomonadota</taxon>
        <taxon>Alphaproteobacteria</taxon>
        <taxon>Rhodospirillales</taxon>
        <taxon>Rhodovibrionaceae</taxon>
        <taxon>Limibacillus</taxon>
    </lineage>
</organism>
<evidence type="ECO:0000256" key="7">
    <source>
        <dbReference type="ARBA" id="ARBA00023065"/>
    </source>
</evidence>
<dbReference type="GO" id="GO:0005886">
    <property type="term" value="C:plasma membrane"/>
    <property type="evidence" value="ECO:0007669"/>
    <property type="project" value="UniProtKB-SubCell"/>
</dbReference>
<feature type="transmembrane region" description="Helical" evidence="10">
    <location>
        <begin position="357"/>
        <end position="376"/>
    </location>
</feature>
<comment type="caution">
    <text evidence="11">The sequence shown here is derived from an EMBL/GenBank/DDBJ whole genome shotgun (WGS) entry which is preliminary data.</text>
</comment>